<keyword evidence="3" id="KW-1185">Reference proteome</keyword>
<evidence type="ECO:0000313" key="3">
    <source>
        <dbReference type="Proteomes" id="UP000426328"/>
    </source>
</evidence>
<sequence>MSVDFRILNVVLSKSKFDVTLYGIETNVTLRSIDLPALSKILSKLLKKYDIINVQLDLQHINLALARGNKRVYISIKLY</sequence>
<evidence type="ECO:0000313" key="4">
    <source>
        <dbReference type="Proteomes" id="UP000474054"/>
    </source>
</evidence>
<dbReference type="GeneID" id="42779658"/>
<organism evidence="2 3">
    <name type="scientific">Acidianus ambivalens</name>
    <name type="common">Desulfurolobus ambivalens</name>
    <dbReference type="NCBI Taxonomy" id="2283"/>
    <lineage>
        <taxon>Archaea</taxon>
        <taxon>Thermoproteota</taxon>
        <taxon>Thermoprotei</taxon>
        <taxon>Sulfolobales</taxon>
        <taxon>Sulfolobaceae</taxon>
        <taxon>Acidianus</taxon>
    </lineage>
</organism>
<dbReference type="EMBL" id="WHYS01000005">
    <property type="protein sequence ID" value="MQL56533.1"/>
    <property type="molecule type" value="Genomic_DNA"/>
</dbReference>
<reference evidence="1 4" key="1">
    <citation type="submission" date="2019-10" db="EMBL/GenBank/DDBJ databases">
        <title>Comparative genomics of sulfur disproportionating microorganisms.</title>
        <authorList>
            <person name="Ward L.M."/>
            <person name="Bertran E."/>
            <person name="Johnston D."/>
        </authorList>
    </citation>
    <scope>NUCLEOTIDE SEQUENCE [LARGE SCALE GENOMIC DNA]</scope>
    <source>
        <strain evidence="1 4">DSM 3772</strain>
    </source>
</reference>
<dbReference type="Proteomes" id="UP000474054">
    <property type="component" value="Unassembled WGS sequence"/>
</dbReference>
<evidence type="ECO:0000313" key="2">
    <source>
        <dbReference type="EMBL" id="QGR21942.1"/>
    </source>
</evidence>
<dbReference type="AlphaFoldDB" id="A0A650CWC2"/>
<evidence type="ECO:0000313" key="1">
    <source>
        <dbReference type="EMBL" id="MQL56533.1"/>
    </source>
</evidence>
<accession>A0A650CWC2</accession>
<dbReference type="RefSeq" id="WP_152943445.1">
    <property type="nucleotide sequence ID" value="NZ_CP045482.1"/>
</dbReference>
<protein>
    <submittedName>
        <fullName evidence="2">Uncharacterized protein</fullName>
    </submittedName>
</protein>
<proteinExistence type="predicted"/>
<gene>
    <name evidence="2" type="ORF">D1866_07940</name>
    <name evidence="1" type="ORF">GFB69_12745</name>
</gene>
<reference evidence="2 3" key="2">
    <citation type="submission" date="2019-10" db="EMBL/GenBank/DDBJ databases">
        <title>Genome Sequences from Six Type Strain Members of the Archaeal Family Sulfolobaceae: Acidianus ambivalens, Acidianus infernus, Metallosphaera prunae, Stygiolobus azoricus, Sulfolobus metallicus, and Sulfurisphaera ohwakuensis.</title>
        <authorList>
            <person name="Counts J.A."/>
            <person name="Kelly R.M."/>
        </authorList>
    </citation>
    <scope>NUCLEOTIDE SEQUENCE [LARGE SCALE GENOMIC DNA]</scope>
    <source>
        <strain evidence="2 3">LEI 10</strain>
    </source>
</reference>
<dbReference type="EMBL" id="CP045482">
    <property type="protein sequence ID" value="QGR21942.1"/>
    <property type="molecule type" value="Genomic_DNA"/>
</dbReference>
<dbReference type="Proteomes" id="UP000426328">
    <property type="component" value="Chromosome"/>
</dbReference>
<dbReference type="KEGG" id="aamb:D1866_07940"/>
<name>A0A650CWC2_ACIAM</name>